<keyword evidence="9" id="KW-1185">Reference proteome</keyword>
<feature type="domain" description="Copper resistance protein D" evidence="7">
    <location>
        <begin position="190"/>
        <end position="287"/>
    </location>
</feature>
<keyword evidence="5 6" id="KW-0472">Membrane</keyword>
<dbReference type="GO" id="GO:0005886">
    <property type="term" value="C:plasma membrane"/>
    <property type="evidence" value="ECO:0007669"/>
    <property type="project" value="UniProtKB-SubCell"/>
</dbReference>
<feature type="transmembrane region" description="Helical" evidence="6">
    <location>
        <begin position="266"/>
        <end position="287"/>
    </location>
</feature>
<proteinExistence type="predicted"/>
<accession>Q1IJD0</accession>
<dbReference type="EnsemblBacteria" id="ABF43020">
    <property type="protein sequence ID" value="ABF43020"/>
    <property type="gene ID" value="Acid345_4020"/>
</dbReference>
<comment type="subcellular location">
    <subcellularLocation>
        <location evidence="1">Cell membrane</location>
        <topology evidence="1">Multi-pass membrane protein</topology>
    </subcellularLocation>
</comment>
<reference evidence="8 9" key="1">
    <citation type="journal article" date="2009" name="Appl. Environ. Microbiol.">
        <title>Three genomes from the phylum Acidobacteria provide insight into the lifestyles of these microorganisms in soils.</title>
        <authorList>
            <person name="Ward N.L."/>
            <person name="Challacombe J.F."/>
            <person name="Janssen P.H."/>
            <person name="Henrissat B."/>
            <person name="Coutinho P.M."/>
            <person name="Wu M."/>
            <person name="Xie G."/>
            <person name="Haft D.H."/>
            <person name="Sait M."/>
            <person name="Badger J."/>
            <person name="Barabote R.D."/>
            <person name="Bradley B."/>
            <person name="Brettin T.S."/>
            <person name="Brinkac L.M."/>
            <person name="Bruce D."/>
            <person name="Creasy T."/>
            <person name="Daugherty S.C."/>
            <person name="Davidsen T.M."/>
            <person name="DeBoy R.T."/>
            <person name="Detter J.C."/>
            <person name="Dodson R.J."/>
            <person name="Durkin A.S."/>
            <person name="Ganapathy A."/>
            <person name="Gwinn-Giglio M."/>
            <person name="Han C.S."/>
            <person name="Khouri H."/>
            <person name="Kiss H."/>
            <person name="Kothari S.P."/>
            <person name="Madupu R."/>
            <person name="Nelson K.E."/>
            <person name="Nelson W.C."/>
            <person name="Paulsen I."/>
            <person name="Penn K."/>
            <person name="Ren Q."/>
            <person name="Rosovitz M.J."/>
            <person name="Selengut J.D."/>
            <person name="Shrivastava S."/>
            <person name="Sullivan S.A."/>
            <person name="Tapia R."/>
            <person name="Thompson L.S."/>
            <person name="Watkins K.L."/>
            <person name="Yang Q."/>
            <person name="Yu C."/>
            <person name="Zafar N."/>
            <person name="Zhou L."/>
            <person name="Kuske C.R."/>
        </authorList>
    </citation>
    <scope>NUCLEOTIDE SEQUENCE [LARGE SCALE GENOMIC DNA]</scope>
    <source>
        <strain evidence="8 9">Ellin345</strain>
    </source>
</reference>
<dbReference type="Proteomes" id="UP000002432">
    <property type="component" value="Chromosome"/>
</dbReference>
<dbReference type="KEGG" id="aba:Acid345_4020"/>
<dbReference type="GO" id="GO:0006825">
    <property type="term" value="P:copper ion transport"/>
    <property type="evidence" value="ECO:0007669"/>
    <property type="project" value="InterPro"/>
</dbReference>
<protein>
    <submittedName>
        <fullName evidence="8">Copper resistance D</fullName>
    </submittedName>
</protein>
<dbReference type="STRING" id="204669.Acid345_4020"/>
<feature type="transmembrane region" description="Helical" evidence="6">
    <location>
        <begin position="370"/>
        <end position="388"/>
    </location>
</feature>
<evidence type="ECO:0000313" key="8">
    <source>
        <dbReference type="EMBL" id="ABF43020.1"/>
    </source>
</evidence>
<dbReference type="Pfam" id="PF05425">
    <property type="entry name" value="CopD"/>
    <property type="match status" value="1"/>
</dbReference>
<feature type="transmembrane region" description="Helical" evidence="6">
    <location>
        <begin position="227"/>
        <end position="254"/>
    </location>
</feature>
<feature type="transmembrane region" description="Helical" evidence="6">
    <location>
        <begin position="59"/>
        <end position="77"/>
    </location>
</feature>
<evidence type="ECO:0000256" key="1">
    <source>
        <dbReference type="ARBA" id="ARBA00004651"/>
    </source>
</evidence>
<name>Q1IJD0_KORVE</name>
<keyword evidence="2" id="KW-1003">Cell membrane</keyword>
<evidence type="ECO:0000256" key="6">
    <source>
        <dbReference type="SAM" id="Phobius"/>
    </source>
</evidence>
<feature type="transmembrane region" description="Helical" evidence="6">
    <location>
        <begin position="395"/>
        <end position="413"/>
    </location>
</feature>
<dbReference type="PANTHER" id="PTHR34820:SF4">
    <property type="entry name" value="INNER MEMBRANE PROTEIN YEBZ"/>
    <property type="match status" value="1"/>
</dbReference>
<evidence type="ECO:0000256" key="2">
    <source>
        <dbReference type="ARBA" id="ARBA00022475"/>
    </source>
</evidence>
<organism evidence="8 9">
    <name type="scientific">Koribacter versatilis (strain Ellin345)</name>
    <dbReference type="NCBI Taxonomy" id="204669"/>
    <lineage>
        <taxon>Bacteria</taxon>
        <taxon>Pseudomonadati</taxon>
        <taxon>Acidobacteriota</taxon>
        <taxon>Terriglobia</taxon>
        <taxon>Terriglobales</taxon>
        <taxon>Candidatus Korobacteraceae</taxon>
        <taxon>Candidatus Korobacter</taxon>
    </lineage>
</organism>
<feature type="transmembrane region" description="Helical" evidence="6">
    <location>
        <begin position="462"/>
        <end position="483"/>
    </location>
</feature>
<feature type="transmembrane region" description="Helical" evidence="6">
    <location>
        <begin position="122"/>
        <end position="141"/>
    </location>
</feature>
<feature type="transmembrane region" description="Helical" evidence="6">
    <location>
        <begin position="89"/>
        <end position="115"/>
    </location>
</feature>
<evidence type="ECO:0000256" key="5">
    <source>
        <dbReference type="ARBA" id="ARBA00023136"/>
    </source>
</evidence>
<dbReference type="AlphaFoldDB" id="Q1IJD0"/>
<dbReference type="PANTHER" id="PTHR34820">
    <property type="entry name" value="INNER MEMBRANE PROTEIN YEBZ"/>
    <property type="match status" value="1"/>
</dbReference>
<dbReference type="RefSeq" id="WP_011524819.1">
    <property type="nucleotide sequence ID" value="NC_008009.1"/>
</dbReference>
<feature type="transmembrane region" description="Helical" evidence="6">
    <location>
        <begin position="433"/>
        <end position="450"/>
    </location>
</feature>
<feature type="transmembrane region" description="Helical" evidence="6">
    <location>
        <begin position="524"/>
        <end position="543"/>
    </location>
</feature>
<dbReference type="InterPro" id="IPR032694">
    <property type="entry name" value="CopC/D"/>
</dbReference>
<dbReference type="HOGENOM" id="CLU_516584_0_0_0"/>
<evidence type="ECO:0000313" key="9">
    <source>
        <dbReference type="Proteomes" id="UP000002432"/>
    </source>
</evidence>
<dbReference type="OrthoDB" id="113685at2"/>
<gene>
    <name evidence="8" type="ordered locus">Acid345_4020</name>
</gene>
<keyword evidence="4 6" id="KW-1133">Transmembrane helix</keyword>
<feature type="transmembrane region" description="Helical" evidence="6">
    <location>
        <begin position="198"/>
        <end position="221"/>
    </location>
</feature>
<dbReference type="eggNOG" id="COG1276">
    <property type="taxonomic scope" value="Bacteria"/>
</dbReference>
<evidence type="ECO:0000259" key="7">
    <source>
        <dbReference type="Pfam" id="PF05425"/>
    </source>
</evidence>
<feature type="transmembrane region" description="Helical" evidence="6">
    <location>
        <begin position="14"/>
        <end position="38"/>
    </location>
</feature>
<evidence type="ECO:0000256" key="3">
    <source>
        <dbReference type="ARBA" id="ARBA00022692"/>
    </source>
</evidence>
<dbReference type="EMBL" id="CP000360">
    <property type="protein sequence ID" value="ABF43020.1"/>
    <property type="molecule type" value="Genomic_DNA"/>
</dbReference>
<keyword evidence="3 6" id="KW-0812">Transmembrane</keyword>
<dbReference type="InterPro" id="IPR008457">
    <property type="entry name" value="Cu-R_CopD_dom"/>
</dbReference>
<sequence>MILKLVDLFAFFSVLLRAGTLVFQSVLIGGVMFLLAVARSSPEINTDSVARVRTATWRLLRISAIGLAIVQLTYLYVDSSVLMATAEIGFAGVVGANFFISGAIVLTASVIAAFAASERNRFAPWLLPLLAITIMGASVMTNHAASRMEGRPLLIALSSLHELVTGFWIGGLPFLILGLVRARDTATQWQLTKNFSRLALLSVALLLLSGGFMSIIYIGSWRAVVGAAYGVMVLAKATMLGVLLLLGGVNYLLLRDATPEQGLPRLRRLIEAEVGIGITVILTAASLTSQPPAVDQPNETVSFHQIYQRLKPTVPRFKYQYISGLPSVGINASAKGAVIENRPQIYNVDGVPRTVHAINDAIESESNHHWMGLVVLAMGLLALFARTGKAQWAEYWPLLLIGISIFIFVQADTECWPVGSKGVGACWVDPEVFQHRIAAIVCAAFAIFELRVRRQHRENSKLALVFPLMCALGGAVLLTHSHAITNVKENLLVELSHVPLGICAAFAGWARWLELRLPAEDRKIPSWIWPACFVLIGLGLLNYREM</sequence>
<evidence type="ECO:0000256" key="4">
    <source>
        <dbReference type="ARBA" id="ARBA00022989"/>
    </source>
</evidence>
<feature type="transmembrane region" description="Helical" evidence="6">
    <location>
        <begin position="153"/>
        <end position="177"/>
    </location>
</feature>